<evidence type="ECO:0000256" key="6">
    <source>
        <dbReference type="PROSITE-ProRule" id="PRU00146"/>
    </source>
</evidence>
<accession>A0AAV8UFA6</accession>
<dbReference type="GO" id="GO:0000977">
    <property type="term" value="F:RNA polymerase II transcription regulatory region sequence-specific DNA binding"/>
    <property type="evidence" value="ECO:0007669"/>
    <property type="project" value="TreeGrafter"/>
</dbReference>
<comment type="caution">
    <text evidence="9">The sequence shown here is derived from an EMBL/GenBank/DDBJ whole genome shotgun (WGS) entry which is preliminary data.</text>
</comment>
<organism evidence="9 10">
    <name type="scientific">Erythroxylum novogranatense</name>
    <dbReference type="NCBI Taxonomy" id="1862640"/>
    <lineage>
        <taxon>Eukaryota</taxon>
        <taxon>Viridiplantae</taxon>
        <taxon>Streptophyta</taxon>
        <taxon>Embryophyta</taxon>
        <taxon>Tracheophyta</taxon>
        <taxon>Spermatophyta</taxon>
        <taxon>Magnoliopsida</taxon>
        <taxon>eudicotyledons</taxon>
        <taxon>Gunneridae</taxon>
        <taxon>Pentapetalae</taxon>
        <taxon>rosids</taxon>
        <taxon>fabids</taxon>
        <taxon>Malpighiales</taxon>
        <taxon>Erythroxylaceae</taxon>
        <taxon>Erythroxylum</taxon>
    </lineage>
</organism>
<dbReference type="PROSITE" id="PS50016">
    <property type="entry name" value="ZF_PHD_2"/>
    <property type="match status" value="1"/>
</dbReference>
<evidence type="ECO:0000256" key="1">
    <source>
        <dbReference type="ARBA" id="ARBA00004123"/>
    </source>
</evidence>
<dbReference type="Pfam" id="PF23209">
    <property type="entry name" value="IDM1_C"/>
    <property type="match status" value="1"/>
</dbReference>
<feature type="region of interest" description="Disordered" evidence="7">
    <location>
        <begin position="88"/>
        <end position="110"/>
    </location>
</feature>
<dbReference type="InterPro" id="IPR001965">
    <property type="entry name" value="Znf_PHD"/>
</dbReference>
<evidence type="ECO:0000313" key="9">
    <source>
        <dbReference type="EMBL" id="KAJ8899917.1"/>
    </source>
</evidence>
<dbReference type="InterPro" id="IPR019786">
    <property type="entry name" value="Zinc_finger_PHD-type_CS"/>
</dbReference>
<keyword evidence="2" id="KW-0479">Metal-binding</keyword>
<dbReference type="GO" id="GO:0042393">
    <property type="term" value="F:histone binding"/>
    <property type="evidence" value="ECO:0007669"/>
    <property type="project" value="TreeGrafter"/>
</dbReference>
<dbReference type="GO" id="GO:0008270">
    <property type="term" value="F:zinc ion binding"/>
    <property type="evidence" value="ECO:0007669"/>
    <property type="project" value="UniProtKB-KW"/>
</dbReference>
<dbReference type="InterPro" id="IPR011011">
    <property type="entry name" value="Znf_FYVE_PHD"/>
</dbReference>
<dbReference type="PROSITE" id="PS01359">
    <property type="entry name" value="ZF_PHD_1"/>
    <property type="match status" value="1"/>
</dbReference>
<dbReference type="Pfam" id="PF00628">
    <property type="entry name" value="PHD"/>
    <property type="match status" value="1"/>
</dbReference>
<feature type="compositionally biased region" description="Polar residues" evidence="7">
    <location>
        <begin position="90"/>
        <end position="99"/>
    </location>
</feature>
<comment type="subcellular location">
    <subcellularLocation>
        <location evidence="1">Nucleus</location>
    </subcellularLocation>
</comment>
<protein>
    <recommendedName>
        <fullName evidence="8">PHD-type domain-containing protein</fullName>
    </recommendedName>
</protein>
<feature type="region of interest" description="Disordered" evidence="7">
    <location>
        <begin position="38"/>
        <end position="67"/>
    </location>
</feature>
<evidence type="ECO:0000313" key="10">
    <source>
        <dbReference type="Proteomes" id="UP001159364"/>
    </source>
</evidence>
<dbReference type="AlphaFoldDB" id="A0AAV8UFA6"/>
<proteinExistence type="predicted"/>
<dbReference type="SUPFAM" id="SSF57903">
    <property type="entry name" value="FYVE/PHD zinc finger"/>
    <property type="match status" value="2"/>
</dbReference>
<evidence type="ECO:0000256" key="2">
    <source>
        <dbReference type="ARBA" id="ARBA00022723"/>
    </source>
</evidence>
<evidence type="ECO:0000256" key="7">
    <source>
        <dbReference type="SAM" id="MobiDB-lite"/>
    </source>
</evidence>
<keyword evidence="5" id="KW-0539">Nucleus</keyword>
<evidence type="ECO:0000256" key="5">
    <source>
        <dbReference type="ARBA" id="ARBA00023242"/>
    </source>
</evidence>
<dbReference type="Gene3D" id="3.30.40.10">
    <property type="entry name" value="Zinc/RING finger domain, C3HC4 (zinc finger)"/>
    <property type="match status" value="2"/>
</dbReference>
<sequence length="846" mass="93881">MGESVICAEMASDVNFEKDNTSDNEFLVAGTQQEAFPYRKEAKEASTEGIKSEVSSPRVSPRENASSCHEISSHWSDLLRSYQVGRGRETYTSSGSSSPVEALSEEEPPISENTGAHVSIPQNDNPGSVSVCHAVLSILKHVSSSGIRRITLTISERNEDYDTQTATSVAEPATSAIDRGVSYTEEDARNYSSCNHSGGEVSGSMDDCRYDSNMESKICKKVVRHNYPSNVRKLLSTGILDGARLKYVSLSPAVYEFEQHAGFKTRHPNNHIHLENGRPIYSIIQEVKTAPPSMLDEVVKGMAVSSINEEFFQVCKASLQPTNQKVGPDTRHYSKLPLPYFFLSQPNQTLGGSGWPTSSFFYTASLSEHFYEYFRRAETCIEALFLCKDQAPINLGWWLNKKKTPEGGSKRRDNDLHRLLFMPDGLSDGAELAYHVKGHKILGGYKHGNGIFCNCCETEISPSQFEAHAGMAARRQPYRHIYSSNGLTLHDIAISLKNGKSLTASVNVDMCTKCGDGGNLICCETCPQAFHPSCLDLQSVAKASWCCPNCNKFGHGAKSIIIQSTGVVKSLESGIGGCAICRGHDFQAQTFGDRTVIYCDQCEKEFHIGCLRDSGRCDLKEVPKDDWFCCDYLQMIPSELLDIINRKHAERGLLLDEAAGDVQWRILMGKSRIRRDLLSAATAVFQECFGPIVAKSGHDLIPVMVYGRNISGQEFGNMYCVLLTVKGAVVSAGLLRVFGREVAELPLIATCKEHQCLFLIFPKMRCRCFGYFQALFSSIERLLCFLNVENLVLPAAKEAESIWTNKFGFRKMSEAQLLRYTRDFQLTIFKDTSMLEKEVPTSNSSK</sequence>
<dbReference type="InterPro" id="IPR032308">
    <property type="entry name" value="TDBD"/>
</dbReference>
<dbReference type="EMBL" id="JAIWQS010000008">
    <property type="protein sequence ID" value="KAJ8899917.1"/>
    <property type="molecule type" value="Genomic_DNA"/>
</dbReference>
<evidence type="ECO:0000256" key="4">
    <source>
        <dbReference type="ARBA" id="ARBA00022833"/>
    </source>
</evidence>
<dbReference type="Pfam" id="PF16135">
    <property type="entry name" value="TDBD"/>
    <property type="match status" value="2"/>
</dbReference>
<dbReference type="GO" id="GO:0003682">
    <property type="term" value="F:chromatin binding"/>
    <property type="evidence" value="ECO:0007669"/>
    <property type="project" value="TreeGrafter"/>
</dbReference>
<dbReference type="InterPro" id="IPR013083">
    <property type="entry name" value="Znf_RING/FYVE/PHD"/>
</dbReference>
<keyword evidence="10" id="KW-1185">Reference proteome</keyword>
<keyword evidence="3 6" id="KW-0863">Zinc-finger</keyword>
<dbReference type="GO" id="GO:0045944">
    <property type="term" value="P:positive regulation of transcription by RNA polymerase II"/>
    <property type="evidence" value="ECO:0007669"/>
    <property type="project" value="TreeGrafter"/>
</dbReference>
<dbReference type="Proteomes" id="UP001159364">
    <property type="component" value="Linkage Group LG08"/>
</dbReference>
<dbReference type="InterPro" id="IPR019787">
    <property type="entry name" value="Znf_PHD-finger"/>
</dbReference>
<evidence type="ECO:0000259" key="8">
    <source>
        <dbReference type="PROSITE" id="PS50016"/>
    </source>
</evidence>
<dbReference type="SMART" id="SM00249">
    <property type="entry name" value="PHD"/>
    <property type="match status" value="2"/>
</dbReference>
<gene>
    <name evidence="9" type="ORF">K2173_019621</name>
</gene>
<dbReference type="InterPro" id="IPR056511">
    <property type="entry name" value="IDM1_C"/>
</dbReference>
<dbReference type="GO" id="GO:0005634">
    <property type="term" value="C:nucleus"/>
    <property type="evidence" value="ECO:0007669"/>
    <property type="project" value="UniProtKB-SubCell"/>
</dbReference>
<feature type="compositionally biased region" description="Polar residues" evidence="7">
    <location>
        <begin position="53"/>
        <end position="67"/>
    </location>
</feature>
<name>A0AAV8UFA6_9ROSI</name>
<dbReference type="PANTHER" id="PTHR47025:SF7">
    <property type="entry name" value="ACYL-COA N-ACYLTRANSFERASE WITH RING_FYVE_PHD-TYPE ZINC FINGER DOMAIN-CONTAINING PROTEIN"/>
    <property type="match status" value="1"/>
</dbReference>
<reference evidence="9 10" key="1">
    <citation type="submission" date="2021-09" db="EMBL/GenBank/DDBJ databases">
        <title>Genomic insights and catalytic innovation underlie evolution of tropane alkaloids biosynthesis.</title>
        <authorList>
            <person name="Wang Y.-J."/>
            <person name="Tian T."/>
            <person name="Huang J.-P."/>
            <person name="Huang S.-X."/>
        </authorList>
    </citation>
    <scope>NUCLEOTIDE SEQUENCE [LARGE SCALE GENOMIC DNA]</scope>
    <source>
        <strain evidence="9">KIB-2018</strain>
        <tissue evidence="9">Leaf</tissue>
    </source>
</reference>
<dbReference type="PANTHER" id="PTHR47025">
    <property type="entry name" value="AUTOIMMUNE REGULATOR"/>
    <property type="match status" value="1"/>
</dbReference>
<evidence type="ECO:0000256" key="3">
    <source>
        <dbReference type="ARBA" id="ARBA00022771"/>
    </source>
</evidence>
<keyword evidence="4" id="KW-0862">Zinc</keyword>
<feature type="domain" description="PHD-type" evidence="8">
    <location>
        <begin position="508"/>
        <end position="553"/>
    </location>
</feature>